<sequence length="215" mass="22518">MAVAGLPFPLTPGQVVGAPMRPEHEGRSSARTARSGAVDGWGADETGARGAQLGEDSQIRRRRVRIRPSLGRIWAGRAVGGEGGGCGARAARNRWRRWRPRREGRAEEATAAATAARGTHGGGGATAARGPRGDGGCGSRTCINCCFSGLCTGKWLAAATSLLLGGLKNPSRGAPPHLWPDPVLAVGSFGRGWMRRLVQRTTVPWRRAGAGREPT</sequence>
<evidence type="ECO:0000313" key="3">
    <source>
        <dbReference type="Proteomes" id="UP000008021"/>
    </source>
</evidence>
<reference evidence="2" key="2">
    <citation type="submission" date="2018-05" db="EMBL/GenBank/DDBJ databases">
        <title>OmerRS3 (Oryza meridionalis Reference Sequence Version 3).</title>
        <authorList>
            <person name="Zhang J."/>
            <person name="Kudrna D."/>
            <person name="Lee S."/>
            <person name="Talag J."/>
            <person name="Welchert J."/>
            <person name="Wing R.A."/>
        </authorList>
    </citation>
    <scope>NUCLEOTIDE SEQUENCE [LARGE SCALE GENOMIC DNA]</scope>
    <source>
        <strain evidence="2">cv. OR44</strain>
    </source>
</reference>
<accession>A0A0E0DC10</accession>
<protein>
    <submittedName>
        <fullName evidence="2">Uncharacterized protein</fullName>
    </submittedName>
</protein>
<feature type="compositionally biased region" description="Low complexity" evidence="1">
    <location>
        <begin position="109"/>
        <end position="118"/>
    </location>
</feature>
<proteinExistence type="predicted"/>
<dbReference type="HOGENOM" id="CLU_098100_0_0_1"/>
<dbReference type="EnsemblPlants" id="OMERI04G05760.1">
    <property type="protein sequence ID" value="OMERI04G05760.1"/>
    <property type="gene ID" value="OMERI04G05760"/>
</dbReference>
<dbReference type="AlphaFoldDB" id="A0A0E0DC10"/>
<keyword evidence="3" id="KW-1185">Reference proteome</keyword>
<feature type="region of interest" description="Disordered" evidence="1">
    <location>
        <begin position="100"/>
        <end position="136"/>
    </location>
</feature>
<reference evidence="2" key="1">
    <citation type="submission" date="2015-04" db="UniProtKB">
        <authorList>
            <consortium name="EnsemblPlants"/>
        </authorList>
    </citation>
    <scope>IDENTIFICATION</scope>
</reference>
<dbReference type="Gramene" id="OMERI04G05760.1">
    <property type="protein sequence ID" value="OMERI04G05760.1"/>
    <property type="gene ID" value="OMERI04G05760"/>
</dbReference>
<evidence type="ECO:0000313" key="2">
    <source>
        <dbReference type="EnsemblPlants" id="OMERI04G05760.1"/>
    </source>
</evidence>
<name>A0A0E0DC10_9ORYZ</name>
<evidence type="ECO:0000256" key="1">
    <source>
        <dbReference type="SAM" id="MobiDB-lite"/>
    </source>
</evidence>
<organism evidence="2">
    <name type="scientific">Oryza meridionalis</name>
    <dbReference type="NCBI Taxonomy" id="40149"/>
    <lineage>
        <taxon>Eukaryota</taxon>
        <taxon>Viridiplantae</taxon>
        <taxon>Streptophyta</taxon>
        <taxon>Embryophyta</taxon>
        <taxon>Tracheophyta</taxon>
        <taxon>Spermatophyta</taxon>
        <taxon>Magnoliopsida</taxon>
        <taxon>Liliopsida</taxon>
        <taxon>Poales</taxon>
        <taxon>Poaceae</taxon>
        <taxon>BOP clade</taxon>
        <taxon>Oryzoideae</taxon>
        <taxon>Oryzeae</taxon>
        <taxon>Oryzinae</taxon>
        <taxon>Oryza</taxon>
    </lineage>
</organism>
<feature type="region of interest" description="Disordered" evidence="1">
    <location>
        <begin position="1"/>
        <end position="57"/>
    </location>
</feature>
<dbReference type="Proteomes" id="UP000008021">
    <property type="component" value="Chromosome 4"/>
</dbReference>